<evidence type="ECO:0000256" key="7">
    <source>
        <dbReference type="ARBA" id="ARBA00023237"/>
    </source>
</evidence>
<evidence type="ECO:0000256" key="4">
    <source>
        <dbReference type="ARBA" id="ARBA00022692"/>
    </source>
</evidence>
<gene>
    <name evidence="13" type="ORF">JF535_00960</name>
</gene>
<keyword evidence="7 8" id="KW-0998">Cell outer membrane</keyword>
<feature type="domain" description="TonB-dependent receptor-like beta-barrel" evidence="11">
    <location>
        <begin position="405"/>
        <end position="913"/>
    </location>
</feature>
<dbReference type="PANTHER" id="PTHR47234">
    <property type="match status" value="1"/>
</dbReference>
<comment type="subcellular location">
    <subcellularLocation>
        <location evidence="1 8">Cell outer membrane</location>
        <topology evidence="1 8">Multi-pass membrane protein</topology>
    </subcellularLocation>
</comment>
<accession>A0ABS3E289</accession>
<evidence type="ECO:0000256" key="8">
    <source>
        <dbReference type="PROSITE-ProRule" id="PRU01360"/>
    </source>
</evidence>
<dbReference type="PROSITE" id="PS52016">
    <property type="entry name" value="TONB_DEPENDENT_REC_3"/>
    <property type="match status" value="1"/>
</dbReference>
<dbReference type="Pfam" id="PF07715">
    <property type="entry name" value="Plug"/>
    <property type="match status" value="1"/>
</dbReference>
<evidence type="ECO:0000256" key="10">
    <source>
        <dbReference type="SAM" id="SignalP"/>
    </source>
</evidence>
<keyword evidence="6 8" id="KW-0472">Membrane</keyword>
<comment type="caution">
    <text evidence="13">The sequence shown here is derived from an EMBL/GenBank/DDBJ whole genome shotgun (WGS) entry which is preliminary data.</text>
</comment>
<comment type="similarity">
    <text evidence="8 9">Belongs to the TonB-dependent receptor family.</text>
</comment>
<keyword evidence="3 8" id="KW-1134">Transmembrane beta strand</keyword>
<keyword evidence="2 8" id="KW-0813">Transport</keyword>
<dbReference type="InterPro" id="IPR039426">
    <property type="entry name" value="TonB-dep_rcpt-like"/>
</dbReference>
<dbReference type="InterPro" id="IPR000531">
    <property type="entry name" value="Beta-barrel_TonB"/>
</dbReference>
<evidence type="ECO:0000313" key="13">
    <source>
        <dbReference type="EMBL" id="MBN8429408.1"/>
    </source>
</evidence>
<dbReference type="Gene3D" id="2.40.170.20">
    <property type="entry name" value="TonB-dependent receptor, beta-barrel domain"/>
    <property type="match status" value="1"/>
</dbReference>
<evidence type="ECO:0000313" key="14">
    <source>
        <dbReference type="Proteomes" id="UP000664293"/>
    </source>
</evidence>
<evidence type="ECO:0000256" key="5">
    <source>
        <dbReference type="ARBA" id="ARBA00023077"/>
    </source>
</evidence>
<evidence type="ECO:0000256" key="1">
    <source>
        <dbReference type="ARBA" id="ARBA00004571"/>
    </source>
</evidence>
<dbReference type="Gene3D" id="2.170.130.10">
    <property type="entry name" value="TonB-dependent receptor, plug domain"/>
    <property type="match status" value="1"/>
</dbReference>
<dbReference type="Proteomes" id="UP000664293">
    <property type="component" value="Unassembled WGS sequence"/>
</dbReference>
<evidence type="ECO:0000256" key="3">
    <source>
        <dbReference type="ARBA" id="ARBA00022452"/>
    </source>
</evidence>
<feature type="signal peptide" evidence="10">
    <location>
        <begin position="1"/>
        <end position="24"/>
    </location>
</feature>
<dbReference type="Pfam" id="PF00593">
    <property type="entry name" value="TonB_dep_Rec_b-barrel"/>
    <property type="match status" value="1"/>
</dbReference>
<dbReference type="SUPFAM" id="SSF56935">
    <property type="entry name" value="Porins"/>
    <property type="match status" value="1"/>
</dbReference>
<dbReference type="PANTHER" id="PTHR47234:SF2">
    <property type="entry name" value="TONB-DEPENDENT RECEPTOR"/>
    <property type="match status" value="1"/>
</dbReference>
<keyword evidence="13" id="KW-0675">Receptor</keyword>
<sequence>MHASKKLLALAIAAATSHSTLLYAQDNAQDDQWEGDAALEEVVVTGSRIQRSTFDTPSPTSVIGKEAIKMSGELNLNEVLSTMPQFGAGFDATSGSYSFGNSGLNALDLRDLGVKRTLTLVNGHRPVQVTADDNTMVSEIGMIPSELVERVEVLTGGASAVYGADAVAGVVNFILRDDYEGISLRSQVGESEAGGGANQSITLTLGENFADGRGNFAASVDYFKEKPLAYRDRKSAAGRTRYLPNPDDTGPNDGIKDYIIHNNITYPDFNIDGNAFAVWNAAAGDVDWFQLDGSEASLRTPATSIVNGWMVTDGSGYDPNAYNFARGPYERLNTYFRGHYDISDSTRIIADLTYSKTESYDEIDPDFIWADWHQVSDLEANGIAIPDGVQQVLADYGDSWLKIPYTFDEAGPRWHTNDREYVAATVNLTGEFDNGWNWDTYLATGSTSADLEQGNKLRYDRIDTGTFQLIGPCEETNSCASFSPFAPASQEVLDYVMTRHTTTTDVEQHTFAANLSGDLFALPAGSVMFSTGLETRYESLDYQPSELWQSGALSSQQTSIDNASRNVHEVYAELLVPLLREAPLAQSVEFEAAVRGAEYSTESANFTSWKTGLNWAFNDSVRFRTVLSKAVRAPQLGEMFLGTSIGYSDLTDPCDVLEIDGGPDDGRRKANCQALGIEDGWDSNLKGRRGRVISEGNDQLKEEEATTFTAGLVFTPTFVEGLNVSVDYFDIDMMDMIVRFGAGTNLAMCVDSETINNDFCAQVVREDNGDVYSVRDTYVNADAARRRGVDLELDYNFSLEDTLGLPGDLRLNLLGTRLIESSYTNTVAGESSTTDYVGQYRTPEWKADFATTYSVADLTMRLTTKFTEGGPIDLDGNPERYENHVIRDSLYYNLWTGYQFTESTEGYFGVNNLTDENWRDHPYTSYGSANYSLLGRYFYAGVTVTF</sequence>
<dbReference type="RefSeq" id="WP_206998036.1">
    <property type="nucleotide sequence ID" value="NZ_JAEKJR010000001.1"/>
</dbReference>
<evidence type="ECO:0000256" key="2">
    <source>
        <dbReference type="ARBA" id="ARBA00022448"/>
    </source>
</evidence>
<protein>
    <submittedName>
        <fullName evidence="13">TonB-dependent receptor</fullName>
    </submittedName>
</protein>
<evidence type="ECO:0000256" key="6">
    <source>
        <dbReference type="ARBA" id="ARBA00023136"/>
    </source>
</evidence>
<evidence type="ECO:0000256" key="9">
    <source>
        <dbReference type="RuleBase" id="RU003357"/>
    </source>
</evidence>
<feature type="domain" description="TonB-dependent receptor plug" evidence="12">
    <location>
        <begin position="54"/>
        <end position="170"/>
    </location>
</feature>
<keyword evidence="5 9" id="KW-0798">TonB box</keyword>
<name>A0ABS3E289_9GAMM</name>
<organism evidence="13 14">
    <name type="scientific">Microbulbifer salipaludis</name>
    <dbReference type="NCBI Taxonomy" id="187980"/>
    <lineage>
        <taxon>Bacteria</taxon>
        <taxon>Pseudomonadati</taxon>
        <taxon>Pseudomonadota</taxon>
        <taxon>Gammaproteobacteria</taxon>
        <taxon>Cellvibrionales</taxon>
        <taxon>Microbulbiferaceae</taxon>
        <taxon>Microbulbifer</taxon>
    </lineage>
</organism>
<keyword evidence="4 8" id="KW-0812">Transmembrane</keyword>
<proteinExistence type="inferred from homology"/>
<dbReference type="EMBL" id="JAEKJR010000001">
    <property type="protein sequence ID" value="MBN8429408.1"/>
    <property type="molecule type" value="Genomic_DNA"/>
</dbReference>
<evidence type="ECO:0000259" key="12">
    <source>
        <dbReference type="Pfam" id="PF07715"/>
    </source>
</evidence>
<evidence type="ECO:0000259" key="11">
    <source>
        <dbReference type="Pfam" id="PF00593"/>
    </source>
</evidence>
<reference evidence="13 14" key="1">
    <citation type="submission" date="2020-12" db="EMBL/GenBank/DDBJ databases">
        <title>Oil enriched cultivation method for isolating marine PHA-producing bacteria.</title>
        <authorList>
            <person name="Zheng W."/>
            <person name="Yu S."/>
            <person name="Huang Y."/>
        </authorList>
    </citation>
    <scope>NUCLEOTIDE SEQUENCE [LARGE SCALE GENOMIC DNA]</scope>
    <source>
        <strain evidence="13 14">SN0-2</strain>
    </source>
</reference>
<dbReference type="InterPro" id="IPR037066">
    <property type="entry name" value="Plug_dom_sf"/>
</dbReference>
<keyword evidence="10" id="KW-0732">Signal</keyword>
<feature type="chain" id="PRO_5046936508" evidence="10">
    <location>
        <begin position="25"/>
        <end position="946"/>
    </location>
</feature>
<keyword evidence="14" id="KW-1185">Reference proteome</keyword>
<dbReference type="InterPro" id="IPR036942">
    <property type="entry name" value="Beta-barrel_TonB_sf"/>
</dbReference>
<dbReference type="InterPro" id="IPR012910">
    <property type="entry name" value="Plug_dom"/>
</dbReference>